<dbReference type="Pfam" id="PF00795">
    <property type="entry name" value="CN_hydrolase"/>
    <property type="match status" value="1"/>
</dbReference>
<sequence length="266" mass="29893">MKVGLFQFAPQFGETEYNVSKAVNHILKEDVDLMVLPELFNTGYLFASAEEALVMAEPIPEGYTTKELTKAARKAGTFIVAGLAEREADKCYNSAVLVGPDGFIGRYRKVHLFDKEKLWFTPGNLSFPVFNMGRNKIGTMICFDWLFPEVARILALGGAEIICHPANLILPFCQDAMVTRAIENRVICITANRIGIERRNSCGEIEFTGMSQIVDADGKILLKMSREEGVSTAFIDPSKTHNKHLTKHNDIFKDRRPEFYKAISYK</sequence>
<dbReference type="AlphaFoldDB" id="A0A523S3U7"/>
<dbReference type="InterPro" id="IPR050345">
    <property type="entry name" value="Aliph_Amidase/BUP"/>
</dbReference>
<protein>
    <submittedName>
        <fullName evidence="3">Acyltransferase</fullName>
    </submittedName>
</protein>
<evidence type="ECO:0000256" key="1">
    <source>
        <dbReference type="ARBA" id="ARBA00022801"/>
    </source>
</evidence>
<gene>
    <name evidence="3" type="ORF">E3J84_01130</name>
</gene>
<proteinExistence type="predicted"/>
<dbReference type="InterPro" id="IPR036526">
    <property type="entry name" value="C-N_Hydrolase_sf"/>
</dbReference>
<evidence type="ECO:0000259" key="2">
    <source>
        <dbReference type="PROSITE" id="PS50263"/>
    </source>
</evidence>
<dbReference type="PANTHER" id="PTHR43674">
    <property type="entry name" value="NITRILASE C965.09-RELATED"/>
    <property type="match status" value="1"/>
</dbReference>
<dbReference type="Proteomes" id="UP000316360">
    <property type="component" value="Unassembled WGS sequence"/>
</dbReference>
<feature type="domain" description="CN hydrolase" evidence="2">
    <location>
        <begin position="1"/>
        <end position="237"/>
    </location>
</feature>
<comment type="caution">
    <text evidence="3">The sequence shown here is derived from an EMBL/GenBank/DDBJ whole genome shotgun (WGS) entry which is preliminary data.</text>
</comment>
<dbReference type="GO" id="GO:0016746">
    <property type="term" value="F:acyltransferase activity"/>
    <property type="evidence" value="ECO:0007669"/>
    <property type="project" value="UniProtKB-KW"/>
</dbReference>
<keyword evidence="3" id="KW-0012">Acyltransferase</keyword>
<dbReference type="Gene3D" id="3.60.110.10">
    <property type="entry name" value="Carbon-nitrogen hydrolase"/>
    <property type="match status" value="1"/>
</dbReference>
<evidence type="ECO:0000313" key="4">
    <source>
        <dbReference type="Proteomes" id="UP000316360"/>
    </source>
</evidence>
<dbReference type="PANTHER" id="PTHR43674:SF2">
    <property type="entry name" value="BETA-UREIDOPROPIONASE"/>
    <property type="match status" value="1"/>
</dbReference>
<dbReference type="GO" id="GO:0016811">
    <property type="term" value="F:hydrolase activity, acting on carbon-nitrogen (but not peptide) bonds, in linear amides"/>
    <property type="evidence" value="ECO:0007669"/>
    <property type="project" value="TreeGrafter"/>
</dbReference>
<organism evidence="3 4">
    <name type="scientific">Aerophobetes bacterium</name>
    <dbReference type="NCBI Taxonomy" id="2030807"/>
    <lineage>
        <taxon>Bacteria</taxon>
        <taxon>Candidatus Aerophobota</taxon>
    </lineage>
</organism>
<keyword evidence="3" id="KW-0808">Transferase</keyword>
<keyword evidence="1" id="KW-0378">Hydrolase</keyword>
<evidence type="ECO:0000313" key="3">
    <source>
        <dbReference type="EMBL" id="TET12706.1"/>
    </source>
</evidence>
<dbReference type="EMBL" id="SOKJ01000056">
    <property type="protein sequence ID" value="TET12706.1"/>
    <property type="molecule type" value="Genomic_DNA"/>
</dbReference>
<accession>A0A523S3U7</accession>
<dbReference type="SUPFAM" id="SSF56317">
    <property type="entry name" value="Carbon-nitrogen hydrolase"/>
    <property type="match status" value="1"/>
</dbReference>
<name>A0A523S3U7_UNCAE</name>
<reference evidence="3 4" key="1">
    <citation type="submission" date="2019-03" db="EMBL/GenBank/DDBJ databases">
        <title>Metabolic potential of uncultured bacteria and archaea associated with petroleum seepage in deep-sea sediments.</title>
        <authorList>
            <person name="Dong X."/>
            <person name="Hubert C."/>
        </authorList>
    </citation>
    <scope>NUCLEOTIDE SEQUENCE [LARGE SCALE GENOMIC DNA]</scope>
    <source>
        <strain evidence="3">E44_bin7</strain>
    </source>
</reference>
<dbReference type="PROSITE" id="PS50263">
    <property type="entry name" value="CN_HYDROLASE"/>
    <property type="match status" value="1"/>
</dbReference>
<dbReference type="InterPro" id="IPR003010">
    <property type="entry name" value="C-N_Hydrolase"/>
</dbReference>